<evidence type="ECO:0000313" key="1">
    <source>
        <dbReference type="EMBL" id="MBB5694018.1"/>
    </source>
</evidence>
<dbReference type="AlphaFoldDB" id="A0A840XYW9"/>
<dbReference type="Gene3D" id="3.40.50.2000">
    <property type="entry name" value="Glycogen Phosphorylase B"/>
    <property type="match status" value="2"/>
</dbReference>
<name>A0A840XYW9_9PROT</name>
<dbReference type="GO" id="GO:0016757">
    <property type="term" value="F:glycosyltransferase activity"/>
    <property type="evidence" value="ECO:0007669"/>
    <property type="project" value="TreeGrafter"/>
</dbReference>
<accession>A0A840XYW9</accession>
<dbReference type="SUPFAM" id="SSF53756">
    <property type="entry name" value="UDP-Glycosyltransferase/glycogen phosphorylase"/>
    <property type="match status" value="1"/>
</dbReference>
<protein>
    <submittedName>
        <fullName evidence="1">Glycosyltransferase involved in cell wall biosynthesis</fullName>
    </submittedName>
</protein>
<dbReference type="PANTHER" id="PTHR45947">
    <property type="entry name" value="SULFOQUINOVOSYL TRANSFERASE SQD2"/>
    <property type="match status" value="1"/>
</dbReference>
<dbReference type="InterPro" id="IPR050194">
    <property type="entry name" value="Glycosyltransferase_grp1"/>
</dbReference>
<keyword evidence="1" id="KW-0808">Transferase</keyword>
<dbReference type="CDD" id="cd03801">
    <property type="entry name" value="GT4_PimA-like"/>
    <property type="match status" value="1"/>
</dbReference>
<proteinExistence type="predicted"/>
<organism evidence="1 2">
    <name type="scientific">Muricoccus pecuniae</name>
    <dbReference type="NCBI Taxonomy" id="693023"/>
    <lineage>
        <taxon>Bacteria</taxon>
        <taxon>Pseudomonadati</taxon>
        <taxon>Pseudomonadota</taxon>
        <taxon>Alphaproteobacteria</taxon>
        <taxon>Acetobacterales</taxon>
        <taxon>Roseomonadaceae</taxon>
        <taxon>Muricoccus</taxon>
    </lineage>
</organism>
<evidence type="ECO:0000313" key="2">
    <source>
        <dbReference type="Proteomes" id="UP000580654"/>
    </source>
</evidence>
<keyword evidence="2" id="KW-1185">Reference proteome</keyword>
<comment type="caution">
    <text evidence="1">The sequence shown here is derived from an EMBL/GenBank/DDBJ whole genome shotgun (WGS) entry which is preliminary data.</text>
</comment>
<gene>
    <name evidence="1" type="ORF">FHS87_002058</name>
</gene>
<dbReference type="PANTHER" id="PTHR45947:SF3">
    <property type="entry name" value="SULFOQUINOVOSYL TRANSFERASE SQD2"/>
    <property type="match status" value="1"/>
</dbReference>
<dbReference type="RefSeq" id="WP_184517286.1">
    <property type="nucleotide sequence ID" value="NZ_JACIJD010000008.1"/>
</dbReference>
<dbReference type="Pfam" id="PF13692">
    <property type="entry name" value="Glyco_trans_1_4"/>
    <property type="match status" value="1"/>
</dbReference>
<reference evidence="1 2" key="1">
    <citation type="submission" date="2020-08" db="EMBL/GenBank/DDBJ databases">
        <title>Genomic Encyclopedia of Type Strains, Phase IV (KMG-IV): sequencing the most valuable type-strain genomes for metagenomic binning, comparative biology and taxonomic classification.</title>
        <authorList>
            <person name="Goeker M."/>
        </authorList>
    </citation>
    <scope>NUCLEOTIDE SEQUENCE [LARGE SCALE GENOMIC DNA]</scope>
    <source>
        <strain evidence="1 2">DSM 25622</strain>
    </source>
</reference>
<sequence>MRLALLMSHADRSMAGAMRDMHFMRFLARAGAEIAVFRLHPGPEVERESYLEGEVPVTFAPSDNPGEIPHRQVSAALVGAVRDFAPDAILMKGLSYRVNAALREGLADMPGGAPRFGFVVGGSVTDPVLDAADFVFGEYPEQLRRHFPRFAAEGRAFVMPKYVDLDATRPAPRPVEPLHDIINVGGLHEKRKNQEEVVPFTDSWRVVLVGGGVPRPEVKAAVADPSRLTLAGRLPQPEVISLLRRSRIMVHPSRMDGLPRAVVEAMACGLPVIVYRDTVYGGFVEGQHGFMVGPDSLRPAVELLLREEGLRRVMGRRARRHVEASHGLPALARAADAFLGFLRGQPHVPVAAGVAG</sequence>
<dbReference type="Proteomes" id="UP000580654">
    <property type="component" value="Unassembled WGS sequence"/>
</dbReference>
<dbReference type="EMBL" id="JACIJD010000008">
    <property type="protein sequence ID" value="MBB5694018.1"/>
    <property type="molecule type" value="Genomic_DNA"/>
</dbReference>